<accession>A0A5C3KTP2</accession>
<feature type="signal peptide" evidence="2">
    <location>
        <begin position="1"/>
        <end position="27"/>
    </location>
</feature>
<keyword evidence="2" id="KW-0732">Signal</keyword>
<name>A0A5C3KTP2_COPMA</name>
<dbReference type="InterPro" id="IPR018535">
    <property type="entry name" value="DUF1996"/>
</dbReference>
<feature type="region of interest" description="Disordered" evidence="1">
    <location>
        <begin position="123"/>
        <end position="162"/>
    </location>
</feature>
<keyword evidence="5" id="KW-1185">Reference proteome</keyword>
<dbReference type="OrthoDB" id="74764at2759"/>
<evidence type="ECO:0000259" key="3">
    <source>
        <dbReference type="Pfam" id="PF09362"/>
    </source>
</evidence>
<organism evidence="4 5">
    <name type="scientific">Coprinopsis marcescibilis</name>
    <name type="common">Agaric fungus</name>
    <name type="synonym">Psathyrella marcescibilis</name>
    <dbReference type="NCBI Taxonomy" id="230819"/>
    <lineage>
        <taxon>Eukaryota</taxon>
        <taxon>Fungi</taxon>
        <taxon>Dikarya</taxon>
        <taxon>Basidiomycota</taxon>
        <taxon>Agaricomycotina</taxon>
        <taxon>Agaricomycetes</taxon>
        <taxon>Agaricomycetidae</taxon>
        <taxon>Agaricales</taxon>
        <taxon>Agaricineae</taxon>
        <taxon>Psathyrellaceae</taxon>
        <taxon>Coprinopsis</taxon>
    </lineage>
</organism>
<dbReference type="EMBL" id="ML210210">
    <property type="protein sequence ID" value="TFK23892.1"/>
    <property type="molecule type" value="Genomic_DNA"/>
</dbReference>
<protein>
    <recommendedName>
        <fullName evidence="3">DUF1996 domain-containing protein</fullName>
    </recommendedName>
</protein>
<reference evidence="4 5" key="1">
    <citation type="journal article" date="2019" name="Nat. Ecol. Evol.">
        <title>Megaphylogeny resolves global patterns of mushroom evolution.</title>
        <authorList>
            <person name="Varga T."/>
            <person name="Krizsan K."/>
            <person name="Foldi C."/>
            <person name="Dima B."/>
            <person name="Sanchez-Garcia M."/>
            <person name="Sanchez-Ramirez S."/>
            <person name="Szollosi G.J."/>
            <person name="Szarkandi J.G."/>
            <person name="Papp V."/>
            <person name="Albert L."/>
            <person name="Andreopoulos W."/>
            <person name="Angelini C."/>
            <person name="Antonin V."/>
            <person name="Barry K.W."/>
            <person name="Bougher N.L."/>
            <person name="Buchanan P."/>
            <person name="Buyck B."/>
            <person name="Bense V."/>
            <person name="Catcheside P."/>
            <person name="Chovatia M."/>
            <person name="Cooper J."/>
            <person name="Damon W."/>
            <person name="Desjardin D."/>
            <person name="Finy P."/>
            <person name="Geml J."/>
            <person name="Haridas S."/>
            <person name="Hughes K."/>
            <person name="Justo A."/>
            <person name="Karasinski D."/>
            <person name="Kautmanova I."/>
            <person name="Kiss B."/>
            <person name="Kocsube S."/>
            <person name="Kotiranta H."/>
            <person name="LaButti K.M."/>
            <person name="Lechner B.E."/>
            <person name="Liimatainen K."/>
            <person name="Lipzen A."/>
            <person name="Lukacs Z."/>
            <person name="Mihaltcheva S."/>
            <person name="Morgado L.N."/>
            <person name="Niskanen T."/>
            <person name="Noordeloos M.E."/>
            <person name="Ohm R.A."/>
            <person name="Ortiz-Santana B."/>
            <person name="Ovrebo C."/>
            <person name="Racz N."/>
            <person name="Riley R."/>
            <person name="Savchenko A."/>
            <person name="Shiryaev A."/>
            <person name="Soop K."/>
            <person name="Spirin V."/>
            <person name="Szebenyi C."/>
            <person name="Tomsovsky M."/>
            <person name="Tulloss R.E."/>
            <person name="Uehling J."/>
            <person name="Grigoriev I.V."/>
            <person name="Vagvolgyi C."/>
            <person name="Papp T."/>
            <person name="Martin F.M."/>
            <person name="Miettinen O."/>
            <person name="Hibbett D.S."/>
            <person name="Nagy L.G."/>
        </authorList>
    </citation>
    <scope>NUCLEOTIDE SEQUENCE [LARGE SCALE GENOMIC DNA]</scope>
    <source>
        <strain evidence="4 5">CBS 121175</strain>
    </source>
</reference>
<dbReference type="PANTHER" id="PTHR43662">
    <property type="match status" value="1"/>
</dbReference>
<evidence type="ECO:0000256" key="2">
    <source>
        <dbReference type="SAM" id="SignalP"/>
    </source>
</evidence>
<evidence type="ECO:0000313" key="5">
    <source>
        <dbReference type="Proteomes" id="UP000307440"/>
    </source>
</evidence>
<dbReference type="AlphaFoldDB" id="A0A5C3KTP2"/>
<gene>
    <name evidence="4" type="ORF">FA15DRAFT_670095</name>
</gene>
<sequence>MVLWAVASQVALVLGTLLVAHPAVVRAWFRVSCAGVLVEERVDPIRFPGVNVPSQHVHTVHGASDFHTNSTFESLRRSECTNCQVKEDLSNYWFPKLYFRDPTNDNVEPVPNGGLLVYYQNRGSQDRSSNGTGLRAFPPGFRMMSGDPARRSRKRPRMEGSQAELRERALQWSCLRYPDNEGYDDEGRGFPTTDCESGFNARIHMPACWDGRNNDSPDHMAHTAYLSGLDNGSCPGSHPVGLMKLFYEVTWDVHHFADRWTPGTDNWPFVYSTGDSSGYSWHGDFLNGWDTEVLQNAIDNCNNPGDATGSGDTSACRFLTVIPGEEANKCRIRPAFDEDVNGVNGTLSMLPGCNPVQRGPVDALLYTEADCPFEVPLPQPIPRTNGSVVIAPPEDDNDPGAGAGDDNQVVLSRSSQRCRLKRGARSWNLVRA</sequence>
<feature type="chain" id="PRO_5022824362" description="DUF1996 domain-containing protein" evidence="2">
    <location>
        <begin position="28"/>
        <end position="432"/>
    </location>
</feature>
<evidence type="ECO:0000313" key="4">
    <source>
        <dbReference type="EMBL" id="TFK23892.1"/>
    </source>
</evidence>
<feature type="compositionally biased region" description="Polar residues" evidence="1">
    <location>
        <begin position="123"/>
        <end position="132"/>
    </location>
</feature>
<proteinExistence type="predicted"/>
<dbReference type="PANTHER" id="PTHR43662:SF3">
    <property type="entry name" value="DOMAIN PROTEIN, PUTATIVE (AFU_ORTHOLOGUE AFUA_6G11970)-RELATED"/>
    <property type="match status" value="1"/>
</dbReference>
<dbReference type="Proteomes" id="UP000307440">
    <property type="component" value="Unassembled WGS sequence"/>
</dbReference>
<dbReference type="Pfam" id="PF09362">
    <property type="entry name" value="DUF1996"/>
    <property type="match status" value="1"/>
</dbReference>
<feature type="domain" description="DUF1996" evidence="3">
    <location>
        <begin position="43"/>
        <end position="289"/>
    </location>
</feature>
<evidence type="ECO:0000256" key="1">
    <source>
        <dbReference type="SAM" id="MobiDB-lite"/>
    </source>
</evidence>
<dbReference type="STRING" id="230819.A0A5C3KTP2"/>